<dbReference type="InterPro" id="IPR007781">
    <property type="entry name" value="NAGLU"/>
</dbReference>
<dbReference type="EC" id="3.2.1.50" evidence="5"/>
<dbReference type="PANTHER" id="PTHR12872">
    <property type="entry name" value="ALPHA-N-ACETYLGLUCOSAMINIDASE"/>
    <property type="match status" value="1"/>
</dbReference>
<dbReference type="PANTHER" id="PTHR12872:SF1">
    <property type="entry name" value="ALPHA-N-ACETYLGLUCOSAMINIDASE"/>
    <property type="match status" value="1"/>
</dbReference>
<evidence type="ECO:0000259" key="3">
    <source>
        <dbReference type="Pfam" id="PF12971"/>
    </source>
</evidence>
<dbReference type="InterPro" id="IPR024732">
    <property type="entry name" value="NAGLU_C"/>
</dbReference>
<protein>
    <submittedName>
        <fullName evidence="5">Alpha-N-acetylglucosaminidase</fullName>
        <ecNumber evidence="5">3.2.1.50</ecNumber>
    </submittedName>
</protein>
<keyword evidence="6" id="KW-1185">Reference proteome</keyword>
<dbReference type="GO" id="GO:0005975">
    <property type="term" value="P:carbohydrate metabolic process"/>
    <property type="evidence" value="ECO:0007669"/>
    <property type="project" value="UniProtKB-ARBA"/>
</dbReference>
<dbReference type="GO" id="GO:0004561">
    <property type="term" value="F:alpha-N-acetylglucosaminidase activity"/>
    <property type="evidence" value="ECO:0007669"/>
    <property type="project" value="UniProtKB-EC"/>
</dbReference>
<dbReference type="RefSeq" id="WP_183308991.1">
    <property type="nucleotide sequence ID" value="NZ_JACIEP010000024.1"/>
</dbReference>
<dbReference type="Proteomes" id="UP000555103">
    <property type="component" value="Unassembled WGS sequence"/>
</dbReference>
<organism evidence="5 6">
    <name type="scientific">Dysgonomonas hofstadii</name>
    <dbReference type="NCBI Taxonomy" id="637886"/>
    <lineage>
        <taxon>Bacteria</taxon>
        <taxon>Pseudomonadati</taxon>
        <taxon>Bacteroidota</taxon>
        <taxon>Bacteroidia</taxon>
        <taxon>Bacteroidales</taxon>
        <taxon>Dysgonomonadaceae</taxon>
        <taxon>Dysgonomonas</taxon>
    </lineage>
</organism>
<evidence type="ECO:0000259" key="2">
    <source>
        <dbReference type="Pfam" id="PF05089"/>
    </source>
</evidence>
<proteinExistence type="predicted"/>
<dbReference type="Gene3D" id="1.20.120.670">
    <property type="entry name" value="N-acetyl-b-d-glucoasminidase"/>
    <property type="match status" value="1"/>
</dbReference>
<dbReference type="Pfam" id="PF05089">
    <property type="entry name" value="NAGLU"/>
    <property type="match status" value="1"/>
</dbReference>
<evidence type="ECO:0000313" key="5">
    <source>
        <dbReference type="EMBL" id="MBB4038183.1"/>
    </source>
</evidence>
<evidence type="ECO:0000256" key="1">
    <source>
        <dbReference type="ARBA" id="ARBA00022801"/>
    </source>
</evidence>
<gene>
    <name evidence="5" type="ORF">GGR21_004112</name>
</gene>
<feature type="domain" description="Alpha-N-acetylglucosaminidase N-terminal" evidence="3">
    <location>
        <begin position="24"/>
        <end position="103"/>
    </location>
</feature>
<evidence type="ECO:0000259" key="4">
    <source>
        <dbReference type="Pfam" id="PF12972"/>
    </source>
</evidence>
<feature type="domain" description="Alpha-N-acetylglucosaminidase C-terminal" evidence="4">
    <location>
        <begin position="453"/>
        <end position="718"/>
    </location>
</feature>
<feature type="domain" description="Alpha-N-acetylglucosaminidase tim-barrel" evidence="2">
    <location>
        <begin position="118"/>
        <end position="444"/>
    </location>
</feature>
<dbReference type="Pfam" id="PF12971">
    <property type="entry name" value="NAGLU_N"/>
    <property type="match status" value="1"/>
</dbReference>
<accession>A0A840D1J4</accession>
<dbReference type="Pfam" id="PF12972">
    <property type="entry name" value="NAGLU_C"/>
    <property type="match status" value="1"/>
</dbReference>
<dbReference type="EMBL" id="JACIEP010000024">
    <property type="protein sequence ID" value="MBB4038183.1"/>
    <property type="molecule type" value="Genomic_DNA"/>
</dbReference>
<name>A0A840D1J4_9BACT</name>
<dbReference type="InterPro" id="IPR029018">
    <property type="entry name" value="Hex-like_dom2"/>
</dbReference>
<sequence length="723" mass="83553">MTHKIIYLVITTIVLLGCSPTKSTADDLVNRISNHTAKGIQTEIIKSENEKDYFEIEGKNGNIIVRGNNTSSITAGLNWYLKYVAGIHISWNNLTQDFPDQLPVPERMIRKETDQHLRYYLNYCTYSYSMAFWDWPRWEKELDWMALHGINLVLSITGNEVVWYNLLKRNGYTTEEINEFIAGPAFLAWWQMNNLERWGGPNPHEWYRNQEILQKKIIARMHELGIEPVMPGFAGMVPRNIGEKLGYNISDPGTWCTFNRPAFIKPDDPHFNKFADMYYEELEKLYGKVKYYAIDPFHEGGSVEGIDLDAAGQTIMAAMKHANPDAIWVAQAWQANPRPAMIENLKQHDLLVLDLYSEKMPQWGDLNSAWYRPDGYGKHNWLYCMLLNFGGRVGLHGRMDHVINGFYQARGHQNGKTLSGVGTTPEAIENNPVMFELLYELPWRSEKFTKEEWLSSYTKARYGESNAEVDEAWSLLAQYPYNCPREYPGEGTVESLFCARPSINPKRSSTWGSALLFYEADITRQAAEKLLSVADLFDDNVNFKYDLVDVLRQSLSDKGNELSCRIGKAYENKDIENFKVLTDRFLYIIQCQDKLLATQSNFKIGNWLEQAKSLSQAKENRDLYEWNARTLITVWGNKSAAEKGGLHDYSGREWNGLLSDLYYYRWKLFFDNTTKEMLGENVSPIDFYAIEEAWTHQQKEYNNKPEGNVLQVAADVYKEVFGN</sequence>
<dbReference type="Gene3D" id="3.20.20.80">
    <property type="entry name" value="Glycosidases"/>
    <property type="match status" value="1"/>
</dbReference>
<keyword evidence="5" id="KW-0326">Glycosidase</keyword>
<dbReference type="AlphaFoldDB" id="A0A840D1J4"/>
<evidence type="ECO:0000313" key="6">
    <source>
        <dbReference type="Proteomes" id="UP000555103"/>
    </source>
</evidence>
<comment type="caution">
    <text evidence="5">The sequence shown here is derived from an EMBL/GenBank/DDBJ whole genome shotgun (WGS) entry which is preliminary data.</text>
</comment>
<reference evidence="5 6" key="1">
    <citation type="submission" date="2020-08" db="EMBL/GenBank/DDBJ databases">
        <title>Genomic Encyclopedia of Type Strains, Phase IV (KMG-IV): sequencing the most valuable type-strain genomes for metagenomic binning, comparative biology and taxonomic classification.</title>
        <authorList>
            <person name="Goeker M."/>
        </authorList>
    </citation>
    <scope>NUCLEOTIDE SEQUENCE [LARGE SCALE GENOMIC DNA]</scope>
    <source>
        <strain evidence="5 6">DSM 104969</strain>
    </source>
</reference>
<dbReference type="PROSITE" id="PS51257">
    <property type="entry name" value="PROKAR_LIPOPROTEIN"/>
    <property type="match status" value="1"/>
</dbReference>
<dbReference type="InterPro" id="IPR024240">
    <property type="entry name" value="NAGLU_N"/>
</dbReference>
<dbReference type="Gene3D" id="3.30.379.10">
    <property type="entry name" value="Chitobiase/beta-hexosaminidase domain 2-like"/>
    <property type="match status" value="1"/>
</dbReference>
<keyword evidence="1 5" id="KW-0378">Hydrolase</keyword>
<dbReference type="InterPro" id="IPR024733">
    <property type="entry name" value="NAGLU_tim-barrel"/>
</dbReference>